<dbReference type="PROSITE" id="PS50928">
    <property type="entry name" value="ABC_TM1"/>
    <property type="match status" value="1"/>
</dbReference>
<evidence type="ECO:0000256" key="1">
    <source>
        <dbReference type="ARBA" id="ARBA00004651"/>
    </source>
</evidence>
<feature type="transmembrane region" description="Helical" evidence="7">
    <location>
        <begin position="314"/>
        <end position="339"/>
    </location>
</feature>
<dbReference type="Pfam" id="PF00528">
    <property type="entry name" value="BPD_transp_1"/>
    <property type="match status" value="1"/>
</dbReference>
<dbReference type="EMBL" id="UINC01032639">
    <property type="protein sequence ID" value="SVB20629.1"/>
    <property type="molecule type" value="Genomic_DNA"/>
</dbReference>
<dbReference type="PANTHER" id="PTHR43163">
    <property type="entry name" value="DIPEPTIDE TRANSPORT SYSTEM PERMEASE PROTEIN DPPB-RELATED"/>
    <property type="match status" value="1"/>
</dbReference>
<evidence type="ECO:0000256" key="6">
    <source>
        <dbReference type="ARBA" id="ARBA00023136"/>
    </source>
</evidence>
<dbReference type="InterPro" id="IPR035906">
    <property type="entry name" value="MetI-like_sf"/>
</dbReference>
<dbReference type="PANTHER" id="PTHR43163:SF6">
    <property type="entry name" value="DIPEPTIDE TRANSPORT SYSTEM PERMEASE PROTEIN DPPB-RELATED"/>
    <property type="match status" value="1"/>
</dbReference>
<gene>
    <name evidence="9" type="ORF">METZ01_LOCUS173483</name>
</gene>
<feature type="transmembrane region" description="Helical" evidence="7">
    <location>
        <begin position="211"/>
        <end position="230"/>
    </location>
</feature>
<evidence type="ECO:0000259" key="8">
    <source>
        <dbReference type="PROSITE" id="PS50928"/>
    </source>
</evidence>
<keyword evidence="4 7" id="KW-0812">Transmembrane</keyword>
<name>A0A382C445_9ZZZZ</name>
<feature type="non-terminal residue" evidence="9">
    <location>
        <position position="1"/>
    </location>
</feature>
<feature type="transmembrane region" description="Helical" evidence="7">
    <location>
        <begin position="35"/>
        <end position="53"/>
    </location>
</feature>
<dbReference type="Gene3D" id="1.10.3720.10">
    <property type="entry name" value="MetI-like"/>
    <property type="match status" value="1"/>
</dbReference>
<reference evidence="9" key="1">
    <citation type="submission" date="2018-05" db="EMBL/GenBank/DDBJ databases">
        <authorList>
            <person name="Lanie J.A."/>
            <person name="Ng W.-L."/>
            <person name="Kazmierczak K.M."/>
            <person name="Andrzejewski T.M."/>
            <person name="Davidsen T.M."/>
            <person name="Wayne K.J."/>
            <person name="Tettelin H."/>
            <person name="Glass J.I."/>
            <person name="Rusch D."/>
            <person name="Podicherti R."/>
            <person name="Tsui H.-C.T."/>
            <person name="Winkler M.E."/>
        </authorList>
    </citation>
    <scope>NUCLEOTIDE SEQUENCE</scope>
</reference>
<feature type="transmembrane region" description="Helical" evidence="7">
    <location>
        <begin position="128"/>
        <end position="151"/>
    </location>
</feature>
<proteinExistence type="predicted"/>
<dbReference type="AlphaFoldDB" id="A0A382C445"/>
<sequence>FASYTQSSVHLYRGGQNLSARVLVYLMSRFLVRRLFSMFISIIGATIFIFALTRVGPDPRYLYIPETGGIGIQEDLWEELGEQLGINDPLPVQYGKWVWRMLQGDMGESIGTLRPVSSIIWQHLPATLWLALGAWIFAAVVGLTMGILASVKRATIWDYLARAFALVGQATPQFFTGVLAIMIFSVYMGWFPAGTRGNHDGFFLAWGNLKFYILPWMVLGWPAAAGIMRLTRSSMLEILDSEYIKLARAKGVARLPLIWKHGLKNAIIPPLTSMLVLLADYLNGALVVEIVFSWPGIGQVALNQAVYDNDWPLLVGTVFSFIGIYVSFAFIADLLYAFIDPRIRYS</sequence>
<evidence type="ECO:0000256" key="4">
    <source>
        <dbReference type="ARBA" id="ARBA00022692"/>
    </source>
</evidence>
<dbReference type="GO" id="GO:0005886">
    <property type="term" value="C:plasma membrane"/>
    <property type="evidence" value="ECO:0007669"/>
    <property type="project" value="UniProtKB-SubCell"/>
</dbReference>
<feature type="transmembrane region" description="Helical" evidence="7">
    <location>
        <begin position="163"/>
        <end position="191"/>
    </location>
</feature>
<dbReference type="InterPro" id="IPR000515">
    <property type="entry name" value="MetI-like"/>
</dbReference>
<evidence type="ECO:0000256" key="2">
    <source>
        <dbReference type="ARBA" id="ARBA00022448"/>
    </source>
</evidence>
<organism evidence="9">
    <name type="scientific">marine metagenome</name>
    <dbReference type="NCBI Taxonomy" id="408172"/>
    <lineage>
        <taxon>unclassified sequences</taxon>
        <taxon>metagenomes</taxon>
        <taxon>ecological metagenomes</taxon>
    </lineage>
</organism>
<dbReference type="CDD" id="cd06261">
    <property type="entry name" value="TM_PBP2"/>
    <property type="match status" value="1"/>
</dbReference>
<dbReference type="SUPFAM" id="SSF161098">
    <property type="entry name" value="MetI-like"/>
    <property type="match status" value="1"/>
</dbReference>
<evidence type="ECO:0000256" key="7">
    <source>
        <dbReference type="SAM" id="Phobius"/>
    </source>
</evidence>
<evidence type="ECO:0000256" key="3">
    <source>
        <dbReference type="ARBA" id="ARBA00022475"/>
    </source>
</evidence>
<keyword evidence="2" id="KW-0813">Transport</keyword>
<protein>
    <recommendedName>
        <fullName evidence="8">ABC transmembrane type-1 domain-containing protein</fullName>
    </recommendedName>
</protein>
<dbReference type="GO" id="GO:0071916">
    <property type="term" value="F:dipeptide transmembrane transporter activity"/>
    <property type="evidence" value="ECO:0007669"/>
    <property type="project" value="TreeGrafter"/>
</dbReference>
<keyword evidence="3" id="KW-1003">Cell membrane</keyword>
<dbReference type="InterPro" id="IPR045621">
    <property type="entry name" value="BPD_transp_1_N"/>
</dbReference>
<comment type="subcellular location">
    <subcellularLocation>
        <location evidence="1">Cell membrane</location>
        <topology evidence="1">Multi-pass membrane protein</topology>
    </subcellularLocation>
</comment>
<feature type="transmembrane region" description="Helical" evidence="7">
    <location>
        <begin position="274"/>
        <end position="294"/>
    </location>
</feature>
<evidence type="ECO:0000256" key="5">
    <source>
        <dbReference type="ARBA" id="ARBA00022989"/>
    </source>
</evidence>
<feature type="domain" description="ABC transmembrane type-1" evidence="8">
    <location>
        <begin position="124"/>
        <end position="336"/>
    </location>
</feature>
<dbReference type="Pfam" id="PF19300">
    <property type="entry name" value="BPD_transp_1_N"/>
    <property type="match status" value="1"/>
</dbReference>
<keyword evidence="6 7" id="KW-0472">Membrane</keyword>
<evidence type="ECO:0000313" key="9">
    <source>
        <dbReference type="EMBL" id="SVB20629.1"/>
    </source>
</evidence>
<accession>A0A382C445</accession>
<keyword evidence="5 7" id="KW-1133">Transmembrane helix</keyword>